<keyword evidence="3" id="KW-1185">Reference proteome</keyword>
<feature type="compositionally biased region" description="Basic and acidic residues" evidence="1">
    <location>
        <begin position="170"/>
        <end position="182"/>
    </location>
</feature>
<feature type="compositionally biased region" description="Polar residues" evidence="1">
    <location>
        <begin position="132"/>
        <end position="144"/>
    </location>
</feature>
<feature type="region of interest" description="Disordered" evidence="1">
    <location>
        <begin position="170"/>
        <end position="204"/>
    </location>
</feature>
<proteinExistence type="predicted"/>
<dbReference type="OrthoDB" id="2681072at2759"/>
<gene>
    <name evidence="2" type="ORF">F5147DRAFT_647658</name>
</gene>
<name>A0A9P7FKD5_9AGAM</name>
<accession>A0A9P7FKD5</accession>
<dbReference type="RefSeq" id="XP_041299598.1">
    <property type="nucleotide sequence ID" value="XM_041433220.1"/>
</dbReference>
<organism evidence="2 3">
    <name type="scientific">Suillus discolor</name>
    <dbReference type="NCBI Taxonomy" id="1912936"/>
    <lineage>
        <taxon>Eukaryota</taxon>
        <taxon>Fungi</taxon>
        <taxon>Dikarya</taxon>
        <taxon>Basidiomycota</taxon>
        <taxon>Agaricomycotina</taxon>
        <taxon>Agaricomycetes</taxon>
        <taxon>Agaricomycetidae</taxon>
        <taxon>Boletales</taxon>
        <taxon>Suillineae</taxon>
        <taxon>Suillaceae</taxon>
        <taxon>Suillus</taxon>
    </lineage>
</organism>
<evidence type="ECO:0000313" key="3">
    <source>
        <dbReference type="Proteomes" id="UP000823399"/>
    </source>
</evidence>
<protein>
    <submittedName>
        <fullName evidence="2">Uncharacterized protein</fullName>
    </submittedName>
</protein>
<feature type="region of interest" description="Disordered" evidence="1">
    <location>
        <begin position="129"/>
        <end position="151"/>
    </location>
</feature>
<dbReference type="Proteomes" id="UP000823399">
    <property type="component" value="Unassembled WGS sequence"/>
</dbReference>
<comment type="caution">
    <text evidence="2">The sequence shown here is derived from an EMBL/GenBank/DDBJ whole genome shotgun (WGS) entry which is preliminary data.</text>
</comment>
<reference evidence="2" key="1">
    <citation type="journal article" date="2020" name="New Phytol.">
        <title>Comparative genomics reveals dynamic genome evolution in host specialist ectomycorrhizal fungi.</title>
        <authorList>
            <person name="Lofgren L.A."/>
            <person name="Nguyen N.H."/>
            <person name="Vilgalys R."/>
            <person name="Ruytinx J."/>
            <person name="Liao H.L."/>
            <person name="Branco S."/>
            <person name="Kuo A."/>
            <person name="LaButti K."/>
            <person name="Lipzen A."/>
            <person name="Andreopoulos W."/>
            <person name="Pangilinan J."/>
            <person name="Riley R."/>
            <person name="Hundley H."/>
            <person name="Na H."/>
            <person name="Barry K."/>
            <person name="Grigoriev I.V."/>
            <person name="Stajich J.E."/>
            <person name="Kennedy P.G."/>
        </authorList>
    </citation>
    <scope>NUCLEOTIDE SEQUENCE</scope>
    <source>
        <strain evidence="2">FC423</strain>
    </source>
</reference>
<sequence>MSIMNPFKKMFQKSNDDKAASLKHSKSMPYLLSLEGRTCEHRVDPKPVYRGKTPLKKSDIVYIEQAPGILEIYHGKLSQHTYYHEPTRTDLNTRGDLLAKFPHSSEPVEGLPRSGFRTISLNSKAIGPQVPVRNSRTSSQQASPSIPRRTQRLEATVDQASADILQIPDKNTRSGRLAERIPAKSSTGRSYTPVPTTHSPRPVLSCSAHSSRVHIPHVPSHIAIPVPAVPDHGHPSRPHRNYHEFYGQQDPEVILGMINKYPIAPLRSERTPEHLRPIRFDIVDPHYFQEEFMKNIETAVAQGRPLDVLAGGHRRRIVDAVDPMCIVPETSRDLVHR</sequence>
<dbReference type="AlphaFoldDB" id="A0A9P7FKD5"/>
<feature type="compositionally biased region" description="Polar residues" evidence="1">
    <location>
        <begin position="184"/>
        <end position="199"/>
    </location>
</feature>
<dbReference type="GeneID" id="64695479"/>
<evidence type="ECO:0000313" key="2">
    <source>
        <dbReference type="EMBL" id="KAG2119772.1"/>
    </source>
</evidence>
<dbReference type="EMBL" id="JABBWM010000002">
    <property type="protein sequence ID" value="KAG2119772.1"/>
    <property type="molecule type" value="Genomic_DNA"/>
</dbReference>
<evidence type="ECO:0000256" key="1">
    <source>
        <dbReference type="SAM" id="MobiDB-lite"/>
    </source>
</evidence>